<evidence type="ECO:0000259" key="2">
    <source>
        <dbReference type="Pfam" id="PF04536"/>
    </source>
</evidence>
<keyword evidence="1" id="KW-0472">Membrane</keyword>
<dbReference type="AlphaFoldDB" id="A0A2Z4IIL5"/>
<dbReference type="InterPro" id="IPR007621">
    <property type="entry name" value="TPM_dom"/>
</dbReference>
<keyword evidence="1" id="KW-0812">Transmembrane</keyword>
<gene>
    <name evidence="3" type="ORF">DN752_13005</name>
</gene>
<keyword evidence="4" id="KW-1185">Reference proteome</keyword>
<evidence type="ECO:0000313" key="4">
    <source>
        <dbReference type="Proteomes" id="UP000248688"/>
    </source>
</evidence>
<dbReference type="PANTHER" id="PTHR30373:SF2">
    <property type="entry name" value="UPF0603 PROTEIN YGCG"/>
    <property type="match status" value="1"/>
</dbReference>
<dbReference type="EMBL" id="CP030041">
    <property type="protein sequence ID" value="AWW30971.1"/>
    <property type="molecule type" value="Genomic_DNA"/>
</dbReference>
<feature type="domain" description="TPM" evidence="2">
    <location>
        <begin position="43"/>
        <end position="166"/>
    </location>
</feature>
<dbReference type="PANTHER" id="PTHR30373">
    <property type="entry name" value="UPF0603 PROTEIN YGCG"/>
    <property type="match status" value="1"/>
</dbReference>
<evidence type="ECO:0000313" key="3">
    <source>
        <dbReference type="EMBL" id="AWW30971.1"/>
    </source>
</evidence>
<name>A0A2Z4IIL5_9BACT</name>
<keyword evidence="1" id="KW-1133">Transmembrane helix</keyword>
<proteinExistence type="predicted"/>
<dbReference type="Pfam" id="PF04536">
    <property type="entry name" value="TPM_phosphatase"/>
    <property type="match status" value="1"/>
</dbReference>
<dbReference type="KEGG" id="est:DN752_13005"/>
<dbReference type="OrthoDB" id="9810918at2"/>
<reference evidence="3 4" key="1">
    <citation type="submission" date="2018-06" db="EMBL/GenBank/DDBJ databases">
        <title>Echinicola strongylocentroti sp. nov., isolated from a sea urchin Strongylocentrotus intermedius.</title>
        <authorList>
            <person name="Bae S.S."/>
        </authorList>
    </citation>
    <scope>NUCLEOTIDE SEQUENCE [LARGE SCALE GENOMIC DNA]</scope>
    <source>
        <strain evidence="3 4">MEBiC08714</strain>
    </source>
</reference>
<evidence type="ECO:0000256" key="1">
    <source>
        <dbReference type="SAM" id="Phobius"/>
    </source>
</evidence>
<accession>A0A2Z4IIL5</accession>
<dbReference type="RefSeq" id="WP_112784348.1">
    <property type="nucleotide sequence ID" value="NZ_CP030041.1"/>
</dbReference>
<organism evidence="3 4">
    <name type="scientific">Echinicola strongylocentroti</name>
    <dbReference type="NCBI Taxonomy" id="1795355"/>
    <lineage>
        <taxon>Bacteria</taxon>
        <taxon>Pseudomonadati</taxon>
        <taxon>Bacteroidota</taxon>
        <taxon>Cytophagia</taxon>
        <taxon>Cytophagales</taxon>
        <taxon>Cyclobacteriaceae</taxon>
        <taxon>Echinicola</taxon>
    </lineage>
</organism>
<protein>
    <submittedName>
        <fullName evidence="3">TPM domain-containing protein</fullName>
    </submittedName>
</protein>
<dbReference type="Gene3D" id="3.10.310.50">
    <property type="match status" value="1"/>
</dbReference>
<feature type="transmembrane region" description="Helical" evidence="1">
    <location>
        <begin position="185"/>
        <end position="203"/>
    </location>
</feature>
<sequence length="275" mass="29180">MKFPLDNMLIKRYALFLFLFLLTAQVIIAQDDFPERPNPPKLVNDFSQTLSSSEQAALEQKLVAFNDSTSSQITVVLMGSVGQYDISDYAFQLGEKWGIGQEGKDNGLLILAAMKDRKVFIATGYGLEGAVPDALARRIVDNVIVPSFKREAYYEGLDQATTMIIKLASGEYDAEDVEKKGNSGGAIFFILIFIVIFIIIPFIKNRNDNDNHMGGRGGGVDFFTSLMLMNLLGGGNRGGGGFGNFSGGGGSFGGGGGFGGFGGGSFGGGGAGGSW</sequence>
<dbReference type="Proteomes" id="UP000248688">
    <property type="component" value="Chromosome"/>
</dbReference>